<sequence length="1278" mass="137638">MGSPELRAVVQGVLPLSLSQHEVWLDQRAWPGSPHLIIGGGILFKGRLDRLLLQAALDRTVAECEVLRLVPQAAGGQQLLAAHQQALVFAEIAANLPMREAVQRWWNASLATPFALDGPPPWRIALLSAGEAEHCVVIQFHHLVMDGWGTTQIMARWAAHYAALVAGDAQPAAEDGDYRCFIDESLAYRASQDFADDGAFWAGQLPSLPPPLFERHSAARADHHTRLPAATLSRLPLPRTDYQQIVAAANAPGQSAFCVFLAALALYFCRVRGLSEIVVGVPSLNRNGKRHKRTPGMFVGVLPLRISVTPEDTVASLIAGISRTLRSALRHARYPLSEVARQLQAIRSHRDSVFDVLLSFERQDYSVRFGEASAVDSWQLFSGVARYPLGLTVCEFDDSGDLELVLEGSSACFAEGELALLGRRIRHVMCEIARQTSLPVAAIDILPPNERAAVLDGVHRGLLETVSPASFIAQFETQARQAPDARALVWDGGSLSYGQLNLHAQALATRLRGAGAARNLIVAVCMRRSADMVVALLAIAKAGAAFLPLDVDAPDARLAVVLQESQAVAVLVDPAERPRIAALHPQPIALGPLPSSPGNNVAPTWPAPAQDDLAYVLFTSGSTGRPKGVMIEHGALARRIAWLAREWAIGPTDRSAQATQITFDPALIELILPLACGASVALPPPGRLAPEAVAEFSARHGVTFTSFVPSTLRRFVDAAGGLPRLQLRFACCGGDVLPPALAQRFRETCGARLYNVYGPTEACIFATAWPCSASDGDGALPVGHPVDDTRIYVLDDAGRPAPFGCQGDIWIGGNTIARGYLNRPDLDADAFAADPFRTTGRMYRTGDRGWLTTDGTLHFAGRSDRQIKLRGYRIEPAEIEAALLAVGGVNQAAVRLVDADHKPRLHAWVAADGQDTAALNRHLRSHLPDYMLPAGITILATLPLNSTGKVDYAALPEPASPNHGDTIRQPRTVLERDLLRLWEAGLKMHGIGIDDDFFELGGDSLAAVDILAGVQRLTGKSASLLMLTENPSVALLAEALQDEAGPTRLMLPLGQQSGRITLYVAASGHGDLMRMQALARALGPEINLFMLQPPTSGKLADMADLAAQYADKIAQHARQPVMLAGFSVGGIAALETARTLQARGVTVRGLVLIDTVYPGPLLRRPRFWRLLAWLTRSLYVQELSMNGRRLGAMFADTGLVAQVMALHDYRPQAFAGRSCLIKSSGLANWDRWLFRPWLRLGQGALATREIAGLHGSVFEVGHVEALAAALRAELGEPD</sequence>
<dbReference type="InterPro" id="IPR025110">
    <property type="entry name" value="AMP-bd_C"/>
</dbReference>
<dbReference type="InterPro" id="IPR001031">
    <property type="entry name" value="Thioesterase"/>
</dbReference>
<dbReference type="PROSITE" id="PS00455">
    <property type="entry name" value="AMP_BINDING"/>
    <property type="match status" value="1"/>
</dbReference>
<keyword evidence="6" id="KW-1185">Reference proteome</keyword>
<dbReference type="InterPro" id="IPR020802">
    <property type="entry name" value="TesA-like"/>
</dbReference>
<comment type="cofactor">
    <cofactor evidence="1">
        <name>pantetheine 4'-phosphate</name>
        <dbReference type="ChEBI" id="CHEBI:47942"/>
    </cofactor>
</comment>
<dbReference type="InterPro" id="IPR009081">
    <property type="entry name" value="PP-bd_ACP"/>
</dbReference>
<gene>
    <name evidence="5" type="ORF">JY500_07445</name>
</gene>
<dbReference type="SUPFAM" id="SSF56801">
    <property type="entry name" value="Acetyl-CoA synthetase-like"/>
    <property type="match status" value="1"/>
</dbReference>
<dbReference type="PANTHER" id="PTHR45527">
    <property type="entry name" value="NONRIBOSOMAL PEPTIDE SYNTHETASE"/>
    <property type="match status" value="1"/>
</dbReference>
<accession>A0ABX7MCJ5</accession>
<dbReference type="Gene3D" id="3.30.300.30">
    <property type="match status" value="1"/>
</dbReference>
<dbReference type="PROSITE" id="PS50075">
    <property type="entry name" value="CARRIER"/>
    <property type="match status" value="1"/>
</dbReference>
<dbReference type="SUPFAM" id="SSF53474">
    <property type="entry name" value="alpha/beta-Hydrolases"/>
    <property type="match status" value="1"/>
</dbReference>
<dbReference type="Pfam" id="PF00550">
    <property type="entry name" value="PP-binding"/>
    <property type="match status" value="1"/>
</dbReference>
<evidence type="ECO:0000256" key="1">
    <source>
        <dbReference type="ARBA" id="ARBA00001957"/>
    </source>
</evidence>
<dbReference type="InterPro" id="IPR001242">
    <property type="entry name" value="Condensation_dom"/>
</dbReference>
<dbReference type="Gene3D" id="3.30.559.30">
    <property type="entry name" value="Nonribosomal peptide synthetase, condensation domain"/>
    <property type="match status" value="1"/>
</dbReference>
<dbReference type="InterPro" id="IPR042099">
    <property type="entry name" value="ANL_N_sf"/>
</dbReference>
<dbReference type="CDD" id="cd05930">
    <property type="entry name" value="A_NRPS"/>
    <property type="match status" value="1"/>
</dbReference>
<dbReference type="Pfam" id="PF00501">
    <property type="entry name" value="AMP-binding"/>
    <property type="match status" value="1"/>
</dbReference>
<organism evidence="5 6">
    <name type="scientific">Niveibacterium microcysteis</name>
    <dbReference type="NCBI Taxonomy" id="2811415"/>
    <lineage>
        <taxon>Bacteria</taxon>
        <taxon>Pseudomonadati</taxon>
        <taxon>Pseudomonadota</taxon>
        <taxon>Betaproteobacteria</taxon>
        <taxon>Rhodocyclales</taxon>
        <taxon>Rhodocyclaceae</taxon>
        <taxon>Niveibacterium</taxon>
    </lineage>
</organism>
<evidence type="ECO:0000259" key="4">
    <source>
        <dbReference type="PROSITE" id="PS50075"/>
    </source>
</evidence>
<dbReference type="Gene3D" id="3.30.559.10">
    <property type="entry name" value="Chloramphenicol acetyltransferase-like domain"/>
    <property type="match status" value="1"/>
</dbReference>
<protein>
    <submittedName>
        <fullName evidence="5">Amino acid adenylation domain-containing protein</fullName>
    </submittedName>
</protein>
<dbReference type="InterPro" id="IPR036736">
    <property type="entry name" value="ACP-like_sf"/>
</dbReference>
<evidence type="ECO:0000256" key="2">
    <source>
        <dbReference type="ARBA" id="ARBA00022450"/>
    </source>
</evidence>
<dbReference type="InterPro" id="IPR023213">
    <property type="entry name" value="CAT-like_dom_sf"/>
</dbReference>
<dbReference type="InterPro" id="IPR045851">
    <property type="entry name" value="AMP-bd_C_sf"/>
</dbReference>
<keyword evidence="3" id="KW-0597">Phosphoprotein</keyword>
<dbReference type="Pfam" id="PF00975">
    <property type="entry name" value="Thioesterase"/>
    <property type="match status" value="1"/>
</dbReference>
<feature type="domain" description="Carrier" evidence="4">
    <location>
        <begin position="969"/>
        <end position="1044"/>
    </location>
</feature>
<dbReference type="InterPro" id="IPR006162">
    <property type="entry name" value="Ppantetheine_attach_site"/>
</dbReference>
<dbReference type="Proteomes" id="UP000663570">
    <property type="component" value="Chromosome"/>
</dbReference>
<keyword evidence="2" id="KW-0596">Phosphopantetheine</keyword>
<dbReference type="Gene3D" id="3.40.50.1820">
    <property type="entry name" value="alpha/beta hydrolase"/>
    <property type="match status" value="1"/>
</dbReference>
<dbReference type="PANTHER" id="PTHR45527:SF1">
    <property type="entry name" value="FATTY ACID SYNTHASE"/>
    <property type="match status" value="1"/>
</dbReference>
<dbReference type="SMART" id="SM00824">
    <property type="entry name" value="PKS_TE"/>
    <property type="match status" value="1"/>
</dbReference>
<dbReference type="EMBL" id="CP071060">
    <property type="protein sequence ID" value="QSI78439.1"/>
    <property type="molecule type" value="Genomic_DNA"/>
</dbReference>
<dbReference type="Pfam" id="PF00668">
    <property type="entry name" value="Condensation"/>
    <property type="match status" value="1"/>
</dbReference>
<dbReference type="PRINTS" id="PR00154">
    <property type="entry name" value="AMPBINDING"/>
</dbReference>
<name>A0ABX7MCJ5_9RHOO</name>
<dbReference type="RefSeq" id="WP_206255797.1">
    <property type="nucleotide sequence ID" value="NZ_CP071060.1"/>
</dbReference>
<dbReference type="Gene3D" id="1.10.1200.10">
    <property type="entry name" value="ACP-like"/>
    <property type="match status" value="1"/>
</dbReference>
<dbReference type="Gene3D" id="3.40.50.12780">
    <property type="entry name" value="N-terminal domain of ligase-like"/>
    <property type="match status" value="1"/>
</dbReference>
<dbReference type="InterPro" id="IPR000873">
    <property type="entry name" value="AMP-dep_synth/lig_dom"/>
</dbReference>
<dbReference type="NCBIfam" id="TIGR01733">
    <property type="entry name" value="AA-adenyl-dom"/>
    <property type="match status" value="1"/>
</dbReference>
<proteinExistence type="predicted"/>
<dbReference type="SUPFAM" id="SSF52777">
    <property type="entry name" value="CoA-dependent acyltransferases"/>
    <property type="match status" value="2"/>
</dbReference>
<dbReference type="InterPro" id="IPR020845">
    <property type="entry name" value="AMP-binding_CS"/>
</dbReference>
<evidence type="ECO:0000313" key="6">
    <source>
        <dbReference type="Proteomes" id="UP000663570"/>
    </source>
</evidence>
<dbReference type="SMART" id="SM00823">
    <property type="entry name" value="PKS_PP"/>
    <property type="match status" value="1"/>
</dbReference>
<reference evidence="5 6" key="1">
    <citation type="submission" date="2021-02" db="EMBL/GenBank/DDBJ databases">
        <title>Niveibacterium changnyeongensis HC41.</title>
        <authorList>
            <person name="Kang M."/>
        </authorList>
    </citation>
    <scope>NUCLEOTIDE SEQUENCE [LARGE SCALE GENOMIC DNA]</scope>
    <source>
        <strain evidence="5 6">HC41</strain>
    </source>
</reference>
<dbReference type="InterPro" id="IPR020806">
    <property type="entry name" value="PKS_PP-bd"/>
</dbReference>
<dbReference type="SUPFAM" id="SSF47336">
    <property type="entry name" value="ACP-like"/>
    <property type="match status" value="1"/>
</dbReference>
<dbReference type="PROSITE" id="PS00012">
    <property type="entry name" value="PHOSPHOPANTETHEINE"/>
    <property type="match status" value="1"/>
</dbReference>
<dbReference type="InterPro" id="IPR020459">
    <property type="entry name" value="AMP-binding"/>
</dbReference>
<evidence type="ECO:0000256" key="3">
    <source>
        <dbReference type="ARBA" id="ARBA00022553"/>
    </source>
</evidence>
<dbReference type="InterPro" id="IPR029058">
    <property type="entry name" value="AB_hydrolase_fold"/>
</dbReference>
<evidence type="ECO:0000313" key="5">
    <source>
        <dbReference type="EMBL" id="QSI78439.1"/>
    </source>
</evidence>
<dbReference type="InterPro" id="IPR010071">
    <property type="entry name" value="AA_adenyl_dom"/>
</dbReference>
<dbReference type="Pfam" id="PF13193">
    <property type="entry name" value="AMP-binding_C"/>
    <property type="match status" value="1"/>
</dbReference>